<dbReference type="Pfam" id="PF24667">
    <property type="entry name" value="MORN_DRC7"/>
    <property type="match status" value="1"/>
</dbReference>
<organism evidence="14 15">
    <name type="scientific">Symbiodinium microadriaticum</name>
    <name type="common">Dinoflagellate</name>
    <name type="synonym">Zooxanthella microadriatica</name>
    <dbReference type="NCBI Taxonomy" id="2951"/>
    <lineage>
        <taxon>Eukaryota</taxon>
        <taxon>Sar</taxon>
        <taxon>Alveolata</taxon>
        <taxon>Dinophyceae</taxon>
        <taxon>Suessiales</taxon>
        <taxon>Symbiodiniaceae</taxon>
        <taxon>Symbiodinium</taxon>
    </lineage>
</organism>
<evidence type="ECO:0000259" key="12">
    <source>
        <dbReference type="Pfam" id="PF24667"/>
    </source>
</evidence>
<dbReference type="InterPro" id="IPR056291">
    <property type="entry name" value="MORN_DRC7"/>
</dbReference>
<dbReference type="Proteomes" id="UP000186817">
    <property type="component" value="Unassembled WGS sequence"/>
</dbReference>
<proteinExistence type="inferred from homology"/>
<evidence type="ECO:0000256" key="2">
    <source>
        <dbReference type="ARBA" id="ARBA00004430"/>
    </source>
</evidence>
<dbReference type="GO" id="GO:0005930">
    <property type="term" value="C:axoneme"/>
    <property type="evidence" value="ECO:0007669"/>
    <property type="project" value="UniProtKB-SubCell"/>
</dbReference>
<feature type="domain" description="Dynein regulatory complex subunit 7 C-terminal" evidence="13">
    <location>
        <begin position="2257"/>
        <end position="2363"/>
    </location>
</feature>
<evidence type="ECO:0000256" key="11">
    <source>
        <dbReference type="SAM" id="MobiDB-lite"/>
    </source>
</evidence>
<feature type="region of interest" description="Disordered" evidence="11">
    <location>
        <begin position="315"/>
        <end position="339"/>
    </location>
</feature>
<feature type="compositionally biased region" description="Low complexity" evidence="11">
    <location>
        <begin position="906"/>
        <end position="919"/>
    </location>
</feature>
<evidence type="ECO:0000256" key="5">
    <source>
        <dbReference type="ARBA" id="ARBA00022846"/>
    </source>
</evidence>
<feature type="compositionally biased region" description="Low complexity" evidence="11">
    <location>
        <begin position="932"/>
        <end position="942"/>
    </location>
</feature>
<evidence type="ECO:0000256" key="3">
    <source>
        <dbReference type="ARBA" id="ARBA00010738"/>
    </source>
</evidence>
<feature type="compositionally biased region" description="Basic and acidic residues" evidence="11">
    <location>
        <begin position="2216"/>
        <end position="2225"/>
    </location>
</feature>
<dbReference type="Pfam" id="PF24671">
    <property type="entry name" value="DRC7_C"/>
    <property type="match status" value="1"/>
</dbReference>
<evidence type="ECO:0000256" key="4">
    <source>
        <dbReference type="ARBA" id="ARBA00022490"/>
    </source>
</evidence>
<feature type="region of interest" description="Disordered" evidence="11">
    <location>
        <begin position="2216"/>
        <end position="2235"/>
    </location>
</feature>
<sequence>MTPRSATAYPKWRGANKATPLPPPCSRSASMRRCDGQMQLRQGELLMAFLDDLYVLLPEPSRARAALDLVTCEVETHAGISANLGKTRVFNYEGGLAPPGIADLGPEVWRGSRPPQQRGFVALGTPIGTPEYVRAWGAERLEAEDTLLRELPKLPDLQCAWLLLSFCAAPRANHALRTVPPDLLAPYTAARDAAVWGTLQACLGATAEDEACPARDIALLPASLGGLGLSQATRTGPAAYWAAWADAFSVLRERCPAFSDWAVRCLTDARGPACLRTASEARRLLVVEGWTDVPSGSLWSRELAHLTDLTGLPSPVNGGMGGNTVRRAHGSGSNSRSHPAAAGVLRNLVAAAVRRAKLVERAWCKVAREAVGPEGHVVPQQWLVNTTAPGIAPDDRRRLDLVIYGAAPLGGTLCCDATLVSPLARDGEPHPGAAAQDGAVLRTAYRRKHATYPELATGGAQTLCVLGCEVGGRWNADAVKLVQRLVALRAHRAPPAVRASAKAAWARRWWSVLSVAVQQAVAHTALGRSRAMPGPAHTDAPALDEVLHLVDPDDPSRLPLRCVAVFVCHFHVPWKSKVNSEFGRDGFQLDVKGAYHGGRDGMTVLDESVCVMELRQHHVARLTFEKKSETTRPICRYAVGTMAAMDASVSLAPFAEDTTQASKEQPTQKEIRCRRLVAETANPSSRYVGNTPKEELLLEHVREFEDQFVNVYGNRFLFLCPPNEYGVPKFLPTTLRPTHLPYQELYEYKSCARFLADFFNYDELHPADRYPTVVPAPASVLNWQAGDCFDLSIALASLLIGVGYDAYCVSGFAPRFITTRNEARSACPQLDADIEETKEEDKQASGHILAGKLKKDGGQQSLAIQVDGHTLDLERAVPKRKLVNVEVARLETAPTGRAAATQRNPAAVAAGGKASGKSGCNTATNNGKEAGRGSSQSGADQAGGRGRPDTTTGDAKDRSRSTPAAETWYDIHECGGGGRFFFNTIANHYAEYRDGFNWTDAKKLAKSRGATLRTEIASYIREKEATFKPFWLPSPEPASEADKVNQEQLEGGPPPRWGMAAFKRLRTVFFKGQSTQLVAVARFFFCLVGGTFGRRRQAETTAFSAPLGRPGGDFADRPRFFHRAHFRDARVVSTALPMMSPTGRWGGIIVVYSAVEVDMRAGIGSSSIVLKFFASERLTRLLRLPRRGRLGGHNVAGVQNLWEALPEVKTLRPHVVTFQECRASPDDYASFSAELRRFGYKAWYVSRGPAHQREHALEVNENLFSELGDVWAVPEGSRWAPTRWEGRRCIDYSVFLGHRVEFGTARISDHKAIWTSFSWRASLEPGWVAKPTESLAKPTGVSAAVWKQVLAAREAEIPDSTSADEWMALYRMATAVHHRALHRCGCAAKRRGVRDEGSEIVVDRQEDRGLRRELELQRQLQSGRRADELWRRVNHSWPQSAAMLRDGSLANLRQEEQIWHRDAQCEELERLAGNLTREQAQPAQDWQLQASGLHAAAAAKRECAVGPDRWSCAEIHAWPEHAWHIYLDIWQRWASRDQWPAQLSSYRQVFLAKAPLLRCDPAASVLTVTGGTQGVLVDDTLRVNGVIAPEAHHGIPELWTRHFVNAWHCQTGWLQHGRYMRERLDVDCTTMLDFSARVAFSILRWATCSGRGRSLPSRSSDGWACPRMHCVRAGDVRGWPYDEVVMRKARQQYQAVGQEEEDEFVIPKKPPLRSEYKEAKARAEEADRIRLQEEEMKSDSEDDPSSDEDEFENRRIHCWVLVRKGSREVAEDMYLEPTTGRIYSVKRCPYLKIDLIWNHRNLWVNMQVCGASHVQLDLYNSRYFEYVMLDADNPGSDLGSGGRYEGDDTGPTAVPSAGGNDSDESRRAEQTAQILDLPSPWSERPDIPREKFHARCYQGEKTIFYHKCKVEQYAPYTQDDGLVQRITLYKDVRRQIPLEIRERFKHQKDKLFERKRRPMQNETLERFLPGRPSTSASNAGGALKEYREISALSRELIFYKSRLDGLVRSVEIIGRKMFEYFEDRDDRLIYHSVTLDPTAMINGTLRGGPKSKDTYPVDSVGEVPIKKMTQKYARNPEVPADEDIAKISFYLSEQTSSSIYSSTGKIRVDYHREPGSLTFGQAMYHYEDGNLRRRPSNLRQPTQVQVHKLLQMQSSCRDTIMASHTSIQQELTTRRKDEISIRGMRSVSAGKKRDLTIPGSRDDVLEPSVYDLARESARVEGTREGAEEEKQEEQTSKVDILAPYLVDFINKETGLVQLDSLQAELVAKKCTTDFRKRLTDRAEIIQRRLEEEQELLRKRRAQMQRRGDSVERDERDFEQYQNQAMFRTQILEQRLARHEMQAIEKFQDLERMLQEDPRLAAMWQKEPAAVKG</sequence>
<evidence type="ECO:0000313" key="15">
    <source>
        <dbReference type="Proteomes" id="UP000186817"/>
    </source>
</evidence>
<evidence type="ECO:0000256" key="6">
    <source>
        <dbReference type="ARBA" id="ARBA00023054"/>
    </source>
</evidence>
<keyword evidence="6 10" id="KW-0175">Coiled coil</keyword>
<evidence type="ECO:0000256" key="7">
    <source>
        <dbReference type="ARBA" id="ARBA00023069"/>
    </source>
</evidence>
<evidence type="ECO:0000259" key="13">
    <source>
        <dbReference type="Pfam" id="PF24671"/>
    </source>
</evidence>
<keyword evidence="7" id="KW-0969">Cilium</keyword>
<dbReference type="EMBL" id="LSRX01002132">
    <property type="protein sequence ID" value="OLP76122.1"/>
    <property type="molecule type" value="Genomic_DNA"/>
</dbReference>
<comment type="subcellular location">
    <subcellularLocation>
        <location evidence="1">Cell projection</location>
        <location evidence="1">Cilium</location>
        <location evidence="1">Flagellum</location>
    </subcellularLocation>
    <subcellularLocation>
        <location evidence="2">Cytoplasm</location>
        <location evidence="2">Cytoskeleton</location>
        <location evidence="2">Cilium axoneme</location>
    </subcellularLocation>
</comment>
<dbReference type="PANTHER" id="PTHR35249:SF2">
    <property type="entry name" value="DYNEIN REGULATORY COMPLEX SUBUNIT 7"/>
    <property type="match status" value="1"/>
</dbReference>
<dbReference type="GO" id="GO:0031514">
    <property type="term" value="C:motile cilium"/>
    <property type="evidence" value="ECO:0007669"/>
    <property type="project" value="UniProtKB-SubCell"/>
</dbReference>
<comment type="similarity">
    <text evidence="3">Belongs to the DRC7 family.</text>
</comment>
<feature type="coiled-coil region" evidence="10">
    <location>
        <begin position="2275"/>
        <end position="2306"/>
    </location>
</feature>
<evidence type="ECO:0000256" key="10">
    <source>
        <dbReference type="SAM" id="Coils"/>
    </source>
</evidence>
<evidence type="ECO:0000256" key="8">
    <source>
        <dbReference type="ARBA" id="ARBA00023212"/>
    </source>
</evidence>
<accession>A0A1Q9BZM3</accession>
<dbReference type="SUPFAM" id="SSF54001">
    <property type="entry name" value="Cysteine proteinases"/>
    <property type="match status" value="1"/>
</dbReference>
<feature type="domain" description="Dynein regulatory complex subunit 7 MORN" evidence="12">
    <location>
        <begin position="1898"/>
        <end position="2176"/>
    </location>
</feature>
<dbReference type="OrthoDB" id="10262874at2759"/>
<feature type="region of interest" description="Disordered" evidence="11">
    <location>
        <begin position="1837"/>
        <end position="1872"/>
    </location>
</feature>
<feature type="region of interest" description="Disordered" evidence="11">
    <location>
        <begin position="1"/>
        <end position="30"/>
    </location>
</feature>
<dbReference type="PANTHER" id="PTHR35249">
    <property type="entry name" value="DYNEIN REGULATORY COMPLEX SUBUNIT 7"/>
    <property type="match status" value="1"/>
</dbReference>
<evidence type="ECO:0000313" key="14">
    <source>
        <dbReference type="EMBL" id="OLP76122.1"/>
    </source>
</evidence>
<evidence type="ECO:0000256" key="9">
    <source>
        <dbReference type="ARBA" id="ARBA00023273"/>
    </source>
</evidence>
<dbReference type="InterPro" id="IPR038765">
    <property type="entry name" value="Papain-like_cys_pep_sf"/>
</dbReference>
<feature type="region of interest" description="Disordered" evidence="11">
    <location>
        <begin position="1716"/>
        <end position="1749"/>
    </location>
</feature>
<name>A0A1Q9BZM3_SYMMI</name>
<feature type="region of interest" description="Disordered" evidence="11">
    <location>
        <begin position="895"/>
        <end position="964"/>
    </location>
</feature>
<dbReference type="InterPro" id="IPR033551">
    <property type="entry name" value="DRC7/lobo"/>
</dbReference>
<gene>
    <name evidence="14" type="primary">ccdc135</name>
    <name evidence="14" type="ORF">AK812_SmicGene43984</name>
</gene>
<evidence type="ECO:0000256" key="1">
    <source>
        <dbReference type="ARBA" id="ARBA00004230"/>
    </source>
</evidence>
<keyword evidence="9" id="KW-0966">Cell projection</keyword>
<reference evidence="14 15" key="1">
    <citation type="submission" date="2016-02" db="EMBL/GenBank/DDBJ databases">
        <title>Genome analysis of coral dinoflagellate symbionts highlights evolutionary adaptations to a symbiotic lifestyle.</title>
        <authorList>
            <person name="Aranda M."/>
            <person name="Li Y."/>
            <person name="Liew Y.J."/>
            <person name="Baumgarten S."/>
            <person name="Simakov O."/>
            <person name="Wilson M."/>
            <person name="Piel J."/>
            <person name="Ashoor H."/>
            <person name="Bougouffa S."/>
            <person name="Bajic V.B."/>
            <person name="Ryu T."/>
            <person name="Ravasi T."/>
            <person name="Bayer T."/>
            <person name="Micklem G."/>
            <person name="Kim H."/>
            <person name="Bhak J."/>
            <person name="Lajeunesse T.C."/>
            <person name="Voolstra C.R."/>
        </authorList>
    </citation>
    <scope>NUCLEOTIDE SEQUENCE [LARGE SCALE GENOMIC DNA]</scope>
    <source>
        <strain evidence="14 15">CCMP2467</strain>
    </source>
</reference>
<keyword evidence="4" id="KW-0963">Cytoplasm</keyword>
<protein>
    <submittedName>
        <fullName evidence="14">Coiled-coil domain-containing protein lobo-like</fullName>
    </submittedName>
</protein>
<feature type="compositionally biased region" description="Acidic residues" evidence="11">
    <location>
        <begin position="1740"/>
        <end position="1749"/>
    </location>
</feature>
<keyword evidence="8" id="KW-0206">Cytoskeleton</keyword>
<feature type="compositionally biased region" description="Basic and acidic residues" evidence="11">
    <location>
        <begin position="1716"/>
        <end position="1739"/>
    </location>
</feature>
<keyword evidence="15" id="KW-1185">Reference proteome</keyword>
<keyword evidence="5" id="KW-0282">Flagellum</keyword>
<dbReference type="GO" id="GO:0048870">
    <property type="term" value="P:cell motility"/>
    <property type="evidence" value="ECO:0007669"/>
    <property type="project" value="TreeGrafter"/>
</dbReference>
<comment type="caution">
    <text evidence="14">The sequence shown here is derived from an EMBL/GenBank/DDBJ whole genome shotgun (WGS) entry which is preliminary data.</text>
</comment>
<dbReference type="InterPro" id="IPR056292">
    <property type="entry name" value="DRC7_C"/>
</dbReference>